<dbReference type="EMBL" id="JALNTZ010000002">
    <property type="protein sequence ID" value="KAJ3663290.1"/>
    <property type="molecule type" value="Genomic_DNA"/>
</dbReference>
<evidence type="ECO:0000256" key="1">
    <source>
        <dbReference type="SAM" id="MobiDB-lite"/>
    </source>
</evidence>
<sequence length="228" mass="26295">MEYAYVEETLANIHLNRQQSRRDRSNSTSNGSPKISTSNGNLKINSNCGMFQMRHDPVKRTGSFVIGQKLRESKWFTHAEMNIFCAVVESGFIIEQKQEDVTRYGVAIWAPSYEKSKNPEYLTIYTITECKGKFKVLPCKLIEFWPDGTTVKINNKSDKTETPLAEDVVRSQITAAENSKRKWHNTEHFAYYCRYGPVATNVRMRKITDGLRWNTGTFFLKIRSLTAK</sequence>
<evidence type="ECO:0000313" key="3">
    <source>
        <dbReference type="Proteomes" id="UP001168821"/>
    </source>
</evidence>
<proteinExistence type="predicted"/>
<evidence type="ECO:0000313" key="2">
    <source>
        <dbReference type="EMBL" id="KAJ3663290.1"/>
    </source>
</evidence>
<keyword evidence="3" id="KW-1185">Reference proteome</keyword>
<dbReference type="Proteomes" id="UP001168821">
    <property type="component" value="Unassembled WGS sequence"/>
</dbReference>
<feature type="compositionally biased region" description="Polar residues" evidence="1">
    <location>
        <begin position="31"/>
        <end position="43"/>
    </location>
</feature>
<organism evidence="2 3">
    <name type="scientific">Zophobas morio</name>
    <dbReference type="NCBI Taxonomy" id="2755281"/>
    <lineage>
        <taxon>Eukaryota</taxon>
        <taxon>Metazoa</taxon>
        <taxon>Ecdysozoa</taxon>
        <taxon>Arthropoda</taxon>
        <taxon>Hexapoda</taxon>
        <taxon>Insecta</taxon>
        <taxon>Pterygota</taxon>
        <taxon>Neoptera</taxon>
        <taxon>Endopterygota</taxon>
        <taxon>Coleoptera</taxon>
        <taxon>Polyphaga</taxon>
        <taxon>Cucujiformia</taxon>
        <taxon>Tenebrionidae</taxon>
        <taxon>Zophobas</taxon>
    </lineage>
</organism>
<protein>
    <submittedName>
        <fullName evidence="2">Uncharacterized protein</fullName>
    </submittedName>
</protein>
<feature type="region of interest" description="Disordered" evidence="1">
    <location>
        <begin position="15"/>
        <end position="43"/>
    </location>
</feature>
<dbReference type="Gene3D" id="3.90.1720.10">
    <property type="entry name" value="endopeptidase domain like (from Nostoc punctiforme)"/>
    <property type="match status" value="1"/>
</dbReference>
<gene>
    <name evidence="2" type="ORF">Zmor_007593</name>
</gene>
<comment type="caution">
    <text evidence="2">The sequence shown here is derived from an EMBL/GenBank/DDBJ whole genome shotgun (WGS) entry which is preliminary data.</text>
</comment>
<dbReference type="AlphaFoldDB" id="A0AA38MM78"/>
<accession>A0AA38MM78</accession>
<reference evidence="2" key="1">
    <citation type="journal article" date="2023" name="G3 (Bethesda)">
        <title>Whole genome assemblies of Zophobas morio and Tenebrio molitor.</title>
        <authorList>
            <person name="Kaur S."/>
            <person name="Stinson S.A."/>
            <person name="diCenzo G.C."/>
        </authorList>
    </citation>
    <scope>NUCLEOTIDE SEQUENCE</scope>
    <source>
        <strain evidence="2">QUZm001</strain>
    </source>
</reference>
<name>A0AA38MM78_9CUCU</name>